<dbReference type="Pfam" id="PF06996">
    <property type="entry name" value="T6SS_TssG"/>
    <property type="match status" value="1"/>
</dbReference>
<dbReference type="AlphaFoldDB" id="A0A560BBL2"/>
<dbReference type="RefSeq" id="WP_145675427.1">
    <property type="nucleotide sequence ID" value="NZ_VITF01000004.1"/>
</dbReference>
<dbReference type="InterPro" id="IPR010732">
    <property type="entry name" value="T6SS_TssG-like"/>
</dbReference>
<accession>A0A560BBL2</accession>
<protein>
    <submittedName>
        <fullName evidence="1">Type VI secretion system protein ImpH</fullName>
    </submittedName>
</protein>
<dbReference type="Proteomes" id="UP000316083">
    <property type="component" value="Unassembled WGS sequence"/>
</dbReference>
<evidence type="ECO:0000313" key="1">
    <source>
        <dbReference type="EMBL" id="TWA70025.1"/>
    </source>
</evidence>
<dbReference type="EMBL" id="VITF01000004">
    <property type="protein sequence ID" value="TWA70025.1"/>
    <property type="molecule type" value="Genomic_DNA"/>
</dbReference>
<proteinExistence type="predicted"/>
<dbReference type="PANTHER" id="PTHR35564">
    <property type="match status" value="1"/>
</dbReference>
<dbReference type="NCBIfam" id="TIGR03347">
    <property type="entry name" value="VI_chp_1"/>
    <property type="match status" value="1"/>
</dbReference>
<evidence type="ECO:0000313" key="2">
    <source>
        <dbReference type="Proteomes" id="UP000316083"/>
    </source>
</evidence>
<organism evidence="1 2">
    <name type="scientific">Azospirillum brasilense</name>
    <dbReference type="NCBI Taxonomy" id="192"/>
    <lineage>
        <taxon>Bacteria</taxon>
        <taxon>Pseudomonadati</taxon>
        <taxon>Pseudomonadota</taxon>
        <taxon>Alphaproteobacteria</taxon>
        <taxon>Rhodospirillales</taxon>
        <taxon>Azospirillaceae</taxon>
        <taxon>Azospirillum</taxon>
    </lineage>
</organism>
<comment type="caution">
    <text evidence="1">The sequence shown here is derived from an EMBL/GenBank/DDBJ whole genome shotgun (WGS) entry which is preliminary data.</text>
</comment>
<sequence>MAGARGRTDSPVADELEAEPWRFDFVQAVRLLEAAARAAARDRGAMGGDRPRGEDAVRFRSLDTLVYPAAEVPRVDWHENGADMAVSVLGLTGPLGVLPQHYTAFVHECRRSHNPALADFLDVFHHRILSLFARAAGKYHLGLSVERAATAEEPDPITAVLQALVGVQGMAPPLAPTLVHYAGHLSQRRASAAALEAMLSGDLGLPVRIEQFQGAWLALPEAEQSRLGGAFCTLGVDAMAGERAWDVQSRFRVVIGSVSYADFDALLPGGARLERVAALTRFQAGEALEFDVQLILKREEVPECRLVAPGASAFQPRLGWNTWLKSGDMEADVEDAVFGSKVKSQILEQA</sequence>
<reference evidence="1 2" key="1">
    <citation type="submission" date="2019-06" db="EMBL/GenBank/DDBJ databases">
        <title>Genomic Encyclopedia of Type Strains, Phase IV (KMG-V): Genome sequencing to study the core and pangenomes of soil and plant-associated prokaryotes.</title>
        <authorList>
            <person name="Whitman W."/>
        </authorList>
    </citation>
    <scope>NUCLEOTIDE SEQUENCE [LARGE SCALE GENOMIC DNA]</scope>
    <source>
        <strain evidence="1 2">BR 11796</strain>
    </source>
</reference>
<name>A0A560BBL2_AZOBR</name>
<dbReference type="PANTHER" id="PTHR35564:SF4">
    <property type="entry name" value="CYTOPLASMIC PROTEIN"/>
    <property type="match status" value="1"/>
</dbReference>
<gene>
    <name evidence="1" type="ORF">FBZ82_104185</name>
</gene>